<dbReference type="EC" id="2.8.4.5" evidence="2"/>
<keyword evidence="3" id="KW-0004">4Fe-4S</keyword>
<dbReference type="GO" id="GO:0051539">
    <property type="term" value="F:4 iron, 4 sulfur cluster binding"/>
    <property type="evidence" value="ECO:0007669"/>
    <property type="project" value="UniProtKB-KW"/>
</dbReference>
<dbReference type="PANTHER" id="PTHR11918:SF45">
    <property type="entry name" value="THREONYLCARBAMOYLADENOSINE TRNA METHYLTHIOTRANSFERASE"/>
    <property type="match status" value="1"/>
</dbReference>
<dbReference type="GO" id="GO:0046872">
    <property type="term" value="F:metal ion binding"/>
    <property type="evidence" value="ECO:0007669"/>
    <property type="project" value="UniProtKB-KW"/>
</dbReference>
<evidence type="ECO:0000256" key="6">
    <source>
        <dbReference type="ARBA" id="ARBA00022723"/>
    </source>
</evidence>
<dbReference type="InterPro" id="IPR006638">
    <property type="entry name" value="Elp3/MiaA/NifB-like_rSAM"/>
</dbReference>
<keyword evidence="11" id="KW-0472">Membrane</keyword>
<evidence type="ECO:0000259" key="13">
    <source>
        <dbReference type="PROSITE" id="PS51918"/>
    </source>
</evidence>
<feature type="domain" description="Radical SAM core" evidence="13">
    <location>
        <begin position="1"/>
        <end position="145"/>
    </location>
</feature>
<keyword evidence="11" id="KW-1133">Transmembrane helix</keyword>
<sequence>MLRVGMTNPPYILDQLDKVCAALRHPRAFRFLHVPVQSGSDSVLKGMNREYTAAEFRRVADALTQSVPGLTLATDIIAGFPGETDEQWEETMALCARYKFPVTNISQFYPRPGTPAARMKRVDTRIVKERSRALTRAFTAYAPYAALEGTREAVWVGTEKSKDGRRVGHTRSYVKVLLDPAAVAVGSIVEVDLIRAHRWHMDGAVVKELAPTPASTQRLLADNEAWLKKLEAADVAPSSSCSGSCSDEQKAACGCSEGGCDGEAASSACAEGKNMSECCGGIAPESACGEKGKYDASGSSGGCCMQQQQMTPPPPPPARTLAKAYAVEFLAFLGLQLLVPSLCMLLFARIRGCDDVGDVNRYMGYR</sequence>
<dbReference type="AlphaFoldDB" id="A0A7S1U0U7"/>
<dbReference type="InterPro" id="IPR002792">
    <property type="entry name" value="TRAM_dom"/>
</dbReference>
<name>A0A7S1U0U7_9STRA</name>
<dbReference type="PANTHER" id="PTHR11918">
    <property type="entry name" value="RADICAL SAM PROTEINS"/>
    <property type="match status" value="1"/>
</dbReference>
<evidence type="ECO:0000256" key="7">
    <source>
        <dbReference type="ARBA" id="ARBA00023004"/>
    </source>
</evidence>
<dbReference type="EMBL" id="HBGJ01018368">
    <property type="protein sequence ID" value="CAD9253383.1"/>
    <property type="molecule type" value="Transcribed_RNA"/>
</dbReference>
<dbReference type="Gene3D" id="3.80.30.20">
    <property type="entry name" value="tm_1862 like domain"/>
    <property type="match status" value="1"/>
</dbReference>
<dbReference type="GO" id="GO:0035598">
    <property type="term" value="F:tRNA (N(6)-L-threonylcarbamoyladenosine(37)-C(2))-methylthiotransferase activity"/>
    <property type="evidence" value="ECO:0007669"/>
    <property type="project" value="UniProtKB-EC"/>
</dbReference>
<reference evidence="14" key="1">
    <citation type="submission" date="2021-01" db="EMBL/GenBank/DDBJ databases">
        <authorList>
            <person name="Corre E."/>
            <person name="Pelletier E."/>
            <person name="Niang G."/>
            <person name="Scheremetjew M."/>
            <person name="Finn R."/>
            <person name="Kale V."/>
            <person name="Holt S."/>
            <person name="Cochrane G."/>
            <person name="Meng A."/>
            <person name="Brown T."/>
            <person name="Cohen L."/>
        </authorList>
    </citation>
    <scope>NUCLEOTIDE SEQUENCE</scope>
    <source>
        <strain evidence="14">CCMP2877</strain>
    </source>
</reference>
<comment type="catalytic activity">
    <reaction evidence="10">
        <text>N(6)-L-threonylcarbamoyladenosine(37) in tRNA + (sulfur carrier)-SH + AH2 + 2 S-adenosyl-L-methionine = 2-methylsulfanyl-N(6)-L-threonylcarbamoyladenosine(37) in tRNA + (sulfur carrier)-H + 5'-deoxyadenosine + L-methionine + A + S-adenosyl-L-homocysteine + 2 H(+)</text>
        <dbReference type="Rhea" id="RHEA:37075"/>
        <dbReference type="Rhea" id="RHEA-COMP:10163"/>
        <dbReference type="Rhea" id="RHEA-COMP:11092"/>
        <dbReference type="Rhea" id="RHEA-COMP:14737"/>
        <dbReference type="Rhea" id="RHEA-COMP:14739"/>
        <dbReference type="ChEBI" id="CHEBI:13193"/>
        <dbReference type="ChEBI" id="CHEBI:15378"/>
        <dbReference type="ChEBI" id="CHEBI:17319"/>
        <dbReference type="ChEBI" id="CHEBI:17499"/>
        <dbReference type="ChEBI" id="CHEBI:29917"/>
        <dbReference type="ChEBI" id="CHEBI:57844"/>
        <dbReference type="ChEBI" id="CHEBI:57856"/>
        <dbReference type="ChEBI" id="CHEBI:59789"/>
        <dbReference type="ChEBI" id="CHEBI:64428"/>
        <dbReference type="ChEBI" id="CHEBI:74418"/>
        <dbReference type="ChEBI" id="CHEBI:74420"/>
        <dbReference type="EC" id="2.8.4.5"/>
    </reaction>
</comment>
<comment type="function">
    <text evidence="1">Catalyzes the methylthiolation of N6-threonylcarbamoyladenosine (t(6)A), leading to the formation of 2-methylthio-N6-threonylcarbamoyladenosine (ms(2)t(6)A) at position 37 in tRNAs that read codons beginning with adenine.</text>
</comment>
<evidence type="ECO:0000256" key="3">
    <source>
        <dbReference type="ARBA" id="ARBA00022485"/>
    </source>
</evidence>
<organism evidence="14">
    <name type="scientific">Phaeomonas parva</name>
    <dbReference type="NCBI Taxonomy" id="124430"/>
    <lineage>
        <taxon>Eukaryota</taxon>
        <taxon>Sar</taxon>
        <taxon>Stramenopiles</taxon>
        <taxon>Ochrophyta</taxon>
        <taxon>Pinguiophyceae</taxon>
        <taxon>Pinguiochrysidales</taxon>
        <taxon>Pinguiochrysidaceae</taxon>
        <taxon>Phaeomonas</taxon>
    </lineage>
</organism>
<evidence type="ECO:0000256" key="1">
    <source>
        <dbReference type="ARBA" id="ARBA00002399"/>
    </source>
</evidence>
<evidence type="ECO:0000313" key="14">
    <source>
        <dbReference type="EMBL" id="CAD9253383.1"/>
    </source>
</evidence>
<accession>A0A7S1U0U7</accession>
<keyword evidence="7" id="KW-0408">Iron</keyword>
<keyword evidence="11" id="KW-0812">Transmembrane</keyword>
<gene>
    <name evidence="14" type="ORF">PPAR1163_LOCUS11750</name>
</gene>
<dbReference type="InterPro" id="IPR058240">
    <property type="entry name" value="rSAM_sf"/>
</dbReference>
<dbReference type="InterPro" id="IPR023404">
    <property type="entry name" value="rSAM_horseshoe"/>
</dbReference>
<proteinExistence type="predicted"/>
<protein>
    <recommendedName>
        <fullName evidence="2">tRNA (N(6)-L-threonylcarbamoyladenosine(37)-C(2))-methylthiotransferase</fullName>
        <ecNumber evidence="2">2.8.4.5</ecNumber>
    </recommendedName>
    <alternativeName>
        <fullName evidence="9">tRNA-t(6)A37 methylthiotransferase</fullName>
    </alternativeName>
</protein>
<evidence type="ECO:0000256" key="2">
    <source>
        <dbReference type="ARBA" id="ARBA00013273"/>
    </source>
</evidence>
<evidence type="ECO:0000256" key="8">
    <source>
        <dbReference type="ARBA" id="ARBA00023014"/>
    </source>
</evidence>
<keyword evidence="4" id="KW-0808">Transferase</keyword>
<dbReference type="PROSITE" id="PS50926">
    <property type="entry name" value="TRAM"/>
    <property type="match status" value="1"/>
</dbReference>
<evidence type="ECO:0000256" key="5">
    <source>
        <dbReference type="ARBA" id="ARBA00022691"/>
    </source>
</evidence>
<evidence type="ECO:0000259" key="12">
    <source>
        <dbReference type="PROSITE" id="PS50926"/>
    </source>
</evidence>
<dbReference type="PROSITE" id="PS51918">
    <property type="entry name" value="RADICAL_SAM"/>
    <property type="match status" value="1"/>
</dbReference>
<dbReference type="SUPFAM" id="SSF102114">
    <property type="entry name" value="Radical SAM enzymes"/>
    <property type="match status" value="1"/>
</dbReference>
<dbReference type="Pfam" id="PF04055">
    <property type="entry name" value="Radical_SAM"/>
    <property type="match status" value="1"/>
</dbReference>
<evidence type="ECO:0000256" key="9">
    <source>
        <dbReference type="ARBA" id="ARBA00031213"/>
    </source>
</evidence>
<keyword evidence="6" id="KW-0479">Metal-binding</keyword>
<dbReference type="SMART" id="SM00729">
    <property type="entry name" value="Elp3"/>
    <property type="match status" value="1"/>
</dbReference>
<feature type="transmembrane region" description="Helical" evidence="11">
    <location>
        <begin position="329"/>
        <end position="348"/>
    </location>
</feature>
<feature type="domain" description="TRAM" evidence="12">
    <location>
        <begin position="145"/>
        <end position="207"/>
    </location>
</feature>
<dbReference type="GO" id="GO:0005783">
    <property type="term" value="C:endoplasmic reticulum"/>
    <property type="evidence" value="ECO:0007669"/>
    <property type="project" value="TreeGrafter"/>
</dbReference>
<evidence type="ECO:0000256" key="11">
    <source>
        <dbReference type="SAM" id="Phobius"/>
    </source>
</evidence>
<evidence type="ECO:0000256" key="10">
    <source>
        <dbReference type="ARBA" id="ARBA00051661"/>
    </source>
</evidence>
<evidence type="ECO:0000256" key="4">
    <source>
        <dbReference type="ARBA" id="ARBA00022679"/>
    </source>
</evidence>
<keyword evidence="5" id="KW-0949">S-adenosyl-L-methionine</keyword>
<keyword evidence="8" id="KW-0411">Iron-sulfur</keyword>
<dbReference type="InterPro" id="IPR007197">
    <property type="entry name" value="rSAM"/>
</dbReference>